<evidence type="ECO:0000313" key="2">
    <source>
        <dbReference type="Proteomes" id="UP000275076"/>
    </source>
</evidence>
<dbReference type="EMBL" id="RBVX01000045">
    <property type="protein sequence ID" value="RSL30010.1"/>
    <property type="molecule type" value="Genomic_DNA"/>
</dbReference>
<evidence type="ECO:0000313" key="1">
    <source>
        <dbReference type="EMBL" id="RSL30010.1"/>
    </source>
</evidence>
<gene>
    <name evidence="1" type="ORF">D7Z54_28315</name>
</gene>
<sequence>MVNSGTDVQERFETGEIEGYNGTHVRAETYASGPRPSLVAVVRTLIPLICVKQVRRGAVWTLDPLIGGKSVKMA</sequence>
<proteinExistence type="predicted"/>
<organism evidence="1 2">
    <name type="scientific">Salibacterium salarium</name>
    <dbReference type="NCBI Taxonomy" id="284579"/>
    <lineage>
        <taxon>Bacteria</taxon>
        <taxon>Bacillati</taxon>
        <taxon>Bacillota</taxon>
        <taxon>Bacilli</taxon>
        <taxon>Bacillales</taxon>
        <taxon>Bacillaceae</taxon>
    </lineage>
</organism>
<comment type="caution">
    <text evidence="1">The sequence shown here is derived from an EMBL/GenBank/DDBJ whole genome shotgun (WGS) entry which is preliminary data.</text>
</comment>
<dbReference type="AlphaFoldDB" id="A0A428MV48"/>
<accession>A0A428MV48</accession>
<protein>
    <submittedName>
        <fullName evidence="1">Uncharacterized protein</fullName>
    </submittedName>
</protein>
<reference evidence="1 2" key="1">
    <citation type="submission" date="2018-10" db="EMBL/GenBank/DDBJ databases">
        <title>Draft genome sequence of Bacillus salarius IM0101, isolated from a hypersaline soil in Inner Mongolia, China.</title>
        <authorList>
            <person name="Yamprayoonswat W."/>
            <person name="Boonvisut S."/>
            <person name="Jumpathong W."/>
            <person name="Sittihan S."/>
            <person name="Ruangsuj P."/>
            <person name="Wanthongcharoen S."/>
            <person name="Thongpramul N."/>
            <person name="Pimmason S."/>
            <person name="Yu B."/>
            <person name="Yasawong M."/>
        </authorList>
    </citation>
    <scope>NUCLEOTIDE SEQUENCE [LARGE SCALE GENOMIC DNA]</scope>
    <source>
        <strain evidence="1 2">IM0101</strain>
    </source>
</reference>
<dbReference type="Proteomes" id="UP000275076">
    <property type="component" value="Unassembled WGS sequence"/>
</dbReference>
<name>A0A428MV48_9BACI</name>
<keyword evidence="2" id="KW-1185">Reference proteome</keyword>